<dbReference type="SMART" id="SM01007">
    <property type="entry name" value="Aldolase_II"/>
    <property type="match status" value="1"/>
</dbReference>
<dbReference type="Gene3D" id="3.40.225.10">
    <property type="entry name" value="Class II aldolase/adducin N-terminal domain"/>
    <property type="match status" value="1"/>
</dbReference>
<protein>
    <submittedName>
        <fullName evidence="1">Actin binding protein</fullName>
    </submittedName>
</protein>
<reference evidence="1 2" key="1">
    <citation type="submission" date="2024-03" db="EMBL/GenBank/DDBJ databases">
        <title>Aureococcus anophagefferens CCMP1851 and Kratosvirus quantuckense: Draft genome of a second virus-susceptible host strain in the model system.</title>
        <authorList>
            <person name="Chase E."/>
            <person name="Truchon A.R."/>
            <person name="Schepens W."/>
            <person name="Wilhelm S.W."/>
        </authorList>
    </citation>
    <scope>NUCLEOTIDE SEQUENCE [LARGE SCALE GENOMIC DNA]</scope>
    <source>
        <strain evidence="1 2">CCMP1851</strain>
    </source>
</reference>
<dbReference type="GO" id="GO:0051015">
    <property type="term" value="F:actin filament binding"/>
    <property type="evidence" value="ECO:0007669"/>
    <property type="project" value="TreeGrafter"/>
</dbReference>
<dbReference type="EMBL" id="JBBJCI010000251">
    <property type="protein sequence ID" value="KAK7237374.1"/>
    <property type="molecule type" value="Genomic_DNA"/>
</dbReference>
<dbReference type="GO" id="GO:0005856">
    <property type="term" value="C:cytoskeleton"/>
    <property type="evidence" value="ECO:0007669"/>
    <property type="project" value="TreeGrafter"/>
</dbReference>
<dbReference type="Pfam" id="PF00596">
    <property type="entry name" value="Aldolase_II"/>
    <property type="match status" value="1"/>
</dbReference>
<dbReference type="Proteomes" id="UP001363151">
    <property type="component" value="Unassembled WGS sequence"/>
</dbReference>
<dbReference type="KEGG" id="aaf:AURANDRAFT_59960"/>
<organism evidence="1 2">
    <name type="scientific">Aureococcus anophagefferens</name>
    <name type="common">Harmful bloom alga</name>
    <dbReference type="NCBI Taxonomy" id="44056"/>
    <lineage>
        <taxon>Eukaryota</taxon>
        <taxon>Sar</taxon>
        <taxon>Stramenopiles</taxon>
        <taxon>Ochrophyta</taxon>
        <taxon>Pelagophyceae</taxon>
        <taxon>Pelagomonadales</taxon>
        <taxon>Pelagomonadaceae</taxon>
        <taxon>Aureococcus</taxon>
    </lineage>
</organism>
<dbReference type="InterPro" id="IPR051017">
    <property type="entry name" value="Aldolase-II_Adducin_sf"/>
</dbReference>
<evidence type="ECO:0000313" key="2">
    <source>
        <dbReference type="Proteomes" id="UP001363151"/>
    </source>
</evidence>
<dbReference type="PANTHER" id="PTHR10672:SF21">
    <property type="entry name" value="CLASS II ALDOLASE_ADDUCIN N-TERMINAL DOMAIN-CONTAINING PROTEIN"/>
    <property type="match status" value="1"/>
</dbReference>
<keyword evidence="2" id="KW-1185">Reference proteome</keyword>
<sequence>MAANVAYGAPAKKAKVDGKVSPQTEEAPKTVSVVGPYGLLTSKTRGHLGCDAAKLREARIDMAACYRIMDELGLNEGIDNHLTVMVPGTRDRFLCIPYGLNWSEVTASNLLLLDANGDVVEGDGLPDPTAFYIHSRIHLKHPHAVCVLHTHQPKASALCCLEDMEIKMIHQNSCRFLDEVAYDTVYEGLVLGKAEGDRLAEVMGSKRVLMHQSHGPITCGDSVAEAFDEIYYLERACEVQLLAMNTGKPTVTIKDSVARFYKDQVDQFRGCWAQGHFEARKRALYKPKGLGNADFAS</sequence>
<proteinExistence type="predicted"/>
<dbReference type="InterPro" id="IPR001303">
    <property type="entry name" value="Aldolase_II/adducin_N"/>
</dbReference>
<dbReference type="InterPro" id="IPR036409">
    <property type="entry name" value="Aldolase_II/adducin_N_sf"/>
</dbReference>
<comment type="caution">
    <text evidence="1">The sequence shown here is derived from an EMBL/GenBank/DDBJ whole genome shotgun (WGS) entry which is preliminary data.</text>
</comment>
<dbReference type="PANTHER" id="PTHR10672">
    <property type="entry name" value="ADDUCIN"/>
    <property type="match status" value="1"/>
</dbReference>
<dbReference type="SUPFAM" id="SSF53639">
    <property type="entry name" value="AraD/HMP-PK domain-like"/>
    <property type="match status" value="1"/>
</dbReference>
<gene>
    <name evidence="1" type="ORF">SO694_00095015</name>
</gene>
<evidence type="ECO:0000313" key="1">
    <source>
        <dbReference type="EMBL" id="KAK7237374.1"/>
    </source>
</evidence>
<name>A0ABR1FSL3_AURAN</name>
<accession>A0ABR1FSL3</accession>